<gene>
    <name evidence="2" type="ORF">A2557_10065</name>
</gene>
<comment type="caution">
    <text evidence="2">The sequence shown here is derived from an EMBL/GenBank/DDBJ whole genome shotgun (WGS) entry which is preliminary data.</text>
</comment>
<dbReference type="PANTHER" id="PTHR13343">
    <property type="entry name" value="CREG1 PROTEIN"/>
    <property type="match status" value="1"/>
</dbReference>
<dbReference type="Pfam" id="PF01243">
    <property type="entry name" value="PNPOx_N"/>
    <property type="match status" value="1"/>
</dbReference>
<evidence type="ECO:0000313" key="3">
    <source>
        <dbReference type="Proteomes" id="UP000177583"/>
    </source>
</evidence>
<sequence length="142" mass="15653">MALDLYRQPKEALLSTHSAKFAGFPFGSLAPYVLGPQGQPVVFLSALAQHTQNLRQNPLASLTLFPPAVTPEQARLTLLTEARLFKGDTDPLLTAHQTHFPYSKVYLGFGDFSPWELWVQQAYLVAGFGRAGWLDPAGLWSP</sequence>
<dbReference type="AlphaFoldDB" id="A0A1F6GM97"/>
<protein>
    <recommendedName>
        <fullName evidence="1">Pyridoxamine 5'-phosphate oxidase N-terminal domain-containing protein</fullName>
    </recommendedName>
</protein>
<dbReference type="GO" id="GO:0005737">
    <property type="term" value="C:cytoplasm"/>
    <property type="evidence" value="ECO:0007669"/>
    <property type="project" value="UniProtKB-ARBA"/>
</dbReference>
<dbReference type="PIRSF" id="PIRSF004633">
    <property type="entry name" value="UCP_PLP_oxd"/>
    <property type="match status" value="1"/>
</dbReference>
<organism evidence="2 3">
    <name type="scientific">Candidatus Lambdaproteobacteria bacterium RIFOXYD2_FULL_56_26</name>
    <dbReference type="NCBI Taxonomy" id="1817773"/>
    <lineage>
        <taxon>Bacteria</taxon>
        <taxon>Pseudomonadati</taxon>
        <taxon>Pseudomonadota</taxon>
        <taxon>Candidatus Lambdaproteobacteria</taxon>
    </lineage>
</organism>
<accession>A0A1F6GM97</accession>
<reference evidence="2 3" key="1">
    <citation type="journal article" date="2016" name="Nat. Commun.">
        <title>Thousands of microbial genomes shed light on interconnected biogeochemical processes in an aquifer system.</title>
        <authorList>
            <person name="Anantharaman K."/>
            <person name="Brown C.T."/>
            <person name="Hug L.A."/>
            <person name="Sharon I."/>
            <person name="Castelle C.J."/>
            <person name="Probst A.J."/>
            <person name="Thomas B.C."/>
            <person name="Singh A."/>
            <person name="Wilkins M.J."/>
            <person name="Karaoz U."/>
            <person name="Brodie E.L."/>
            <person name="Williams K.H."/>
            <person name="Hubbard S.S."/>
            <person name="Banfield J.F."/>
        </authorList>
    </citation>
    <scope>NUCLEOTIDE SEQUENCE [LARGE SCALE GENOMIC DNA]</scope>
</reference>
<dbReference type="InterPro" id="IPR011576">
    <property type="entry name" value="Pyridox_Oxase_N"/>
</dbReference>
<dbReference type="SUPFAM" id="SSF50475">
    <property type="entry name" value="FMN-binding split barrel"/>
    <property type="match status" value="1"/>
</dbReference>
<dbReference type="InterPro" id="IPR012349">
    <property type="entry name" value="Split_barrel_FMN-bd"/>
</dbReference>
<dbReference type="InterPro" id="IPR014419">
    <property type="entry name" value="HutZ"/>
</dbReference>
<evidence type="ECO:0000259" key="1">
    <source>
        <dbReference type="Pfam" id="PF01243"/>
    </source>
</evidence>
<feature type="domain" description="Pyridoxamine 5'-phosphate oxidase N-terminal" evidence="1">
    <location>
        <begin position="4"/>
        <end position="85"/>
    </location>
</feature>
<dbReference type="PANTHER" id="PTHR13343:SF17">
    <property type="entry name" value="CELLULAR REPRESSOR OF E1A-STIMULATED GENES, ISOFORM A"/>
    <property type="match status" value="1"/>
</dbReference>
<proteinExistence type="predicted"/>
<dbReference type="EMBL" id="MFNF01000060">
    <property type="protein sequence ID" value="OGG99251.1"/>
    <property type="molecule type" value="Genomic_DNA"/>
</dbReference>
<name>A0A1F6GM97_9PROT</name>
<evidence type="ECO:0000313" key="2">
    <source>
        <dbReference type="EMBL" id="OGG99251.1"/>
    </source>
</evidence>
<dbReference type="Gene3D" id="2.30.110.10">
    <property type="entry name" value="Electron Transport, Fmn-binding Protein, Chain A"/>
    <property type="match status" value="1"/>
</dbReference>
<dbReference type="Proteomes" id="UP000177583">
    <property type="component" value="Unassembled WGS sequence"/>
</dbReference>